<name>A0A843UJK5_COLES</name>
<evidence type="ECO:0000313" key="2">
    <source>
        <dbReference type="Proteomes" id="UP000652761"/>
    </source>
</evidence>
<comment type="caution">
    <text evidence="1">The sequence shown here is derived from an EMBL/GenBank/DDBJ whole genome shotgun (WGS) entry which is preliminary data.</text>
</comment>
<dbReference type="AlphaFoldDB" id="A0A843UJK5"/>
<organism evidence="1 2">
    <name type="scientific">Colocasia esculenta</name>
    <name type="common">Wild taro</name>
    <name type="synonym">Arum esculentum</name>
    <dbReference type="NCBI Taxonomy" id="4460"/>
    <lineage>
        <taxon>Eukaryota</taxon>
        <taxon>Viridiplantae</taxon>
        <taxon>Streptophyta</taxon>
        <taxon>Embryophyta</taxon>
        <taxon>Tracheophyta</taxon>
        <taxon>Spermatophyta</taxon>
        <taxon>Magnoliopsida</taxon>
        <taxon>Liliopsida</taxon>
        <taxon>Araceae</taxon>
        <taxon>Aroideae</taxon>
        <taxon>Colocasieae</taxon>
        <taxon>Colocasia</taxon>
    </lineage>
</organism>
<dbReference type="Proteomes" id="UP000652761">
    <property type="component" value="Unassembled WGS sequence"/>
</dbReference>
<reference evidence="1" key="1">
    <citation type="submission" date="2017-07" db="EMBL/GenBank/DDBJ databases">
        <title>Taro Niue Genome Assembly and Annotation.</title>
        <authorList>
            <person name="Atibalentja N."/>
            <person name="Keating K."/>
            <person name="Fields C.J."/>
        </authorList>
    </citation>
    <scope>NUCLEOTIDE SEQUENCE</scope>
    <source>
        <strain evidence="1">Niue_2</strain>
        <tissue evidence="1">Leaf</tissue>
    </source>
</reference>
<gene>
    <name evidence="1" type="ORF">Taro_016162</name>
</gene>
<protein>
    <submittedName>
        <fullName evidence="1">Uncharacterized protein</fullName>
    </submittedName>
</protein>
<evidence type="ECO:0000313" key="1">
    <source>
        <dbReference type="EMBL" id="MQL83665.1"/>
    </source>
</evidence>
<keyword evidence="2" id="KW-1185">Reference proteome</keyword>
<dbReference type="EMBL" id="NMUH01000710">
    <property type="protein sequence ID" value="MQL83665.1"/>
    <property type="molecule type" value="Genomic_DNA"/>
</dbReference>
<sequence>MLKTPGFMLVDILVDVEAIEACCRNTFNDTTELLPFGRLKRRKSASHHHPLSRLHHRRDLHSSLGIDAINVLYR</sequence>
<accession>A0A843UJK5</accession>
<proteinExistence type="predicted"/>